<dbReference type="EMBL" id="CM004399">
    <property type="protein sequence ID" value="OAY32426.1"/>
    <property type="molecule type" value="Genomic_DNA"/>
</dbReference>
<reference evidence="1" key="1">
    <citation type="submission" date="2016-02" db="EMBL/GenBank/DDBJ databases">
        <title>WGS assembly of Manihot esculenta.</title>
        <authorList>
            <person name="Bredeson J.V."/>
            <person name="Prochnik S.E."/>
            <person name="Lyons J.B."/>
            <person name="Schmutz J."/>
            <person name="Grimwood J."/>
            <person name="Vrebalov J."/>
            <person name="Bart R.S."/>
            <person name="Amuge T."/>
            <person name="Ferguson M.E."/>
            <person name="Green R."/>
            <person name="Putnam N."/>
            <person name="Stites J."/>
            <person name="Rounsley S."/>
            <person name="Rokhsar D.S."/>
        </authorList>
    </citation>
    <scope>NUCLEOTIDE SEQUENCE [LARGE SCALE GENOMIC DNA]</scope>
    <source>
        <tissue evidence="1">Leaf</tissue>
    </source>
</reference>
<gene>
    <name evidence="1" type="ORF">MANES_13G016700</name>
</gene>
<dbReference type="AlphaFoldDB" id="A0A2C9UPZ1"/>
<accession>A0A2C9UPZ1</accession>
<protein>
    <submittedName>
        <fullName evidence="1">Uncharacterized protein</fullName>
    </submittedName>
</protein>
<evidence type="ECO:0000313" key="1">
    <source>
        <dbReference type="EMBL" id="OAY32426.1"/>
    </source>
</evidence>
<organism evidence="1">
    <name type="scientific">Manihot esculenta</name>
    <name type="common">Cassava</name>
    <name type="synonym">Jatropha manihot</name>
    <dbReference type="NCBI Taxonomy" id="3983"/>
    <lineage>
        <taxon>Eukaryota</taxon>
        <taxon>Viridiplantae</taxon>
        <taxon>Streptophyta</taxon>
        <taxon>Embryophyta</taxon>
        <taxon>Tracheophyta</taxon>
        <taxon>Spermatophyta</taxon>
        <taxon>Magnoliopsida</taxon>
        <taxon>eudicotyledons</taxon>
        <taxon>Gunneridae</taxon>
        <taxon>Pentapetalae</taxon>
        <taxon>rosids</taxon>
        <taxon>fabids</taxon>
        <taxon>Malpighiales</taxon>
        <taxon>Euphorbiaceae</taxon>
        <taxon>Crotonoideae</taxon>
        <taxon>Manihoteae</taxon>
        <taxon>Manihot</taxon>
    </lineage>
</organism>
<name>A0A2C9UPZ1_MANES</name>
<proteinExistence type="predicted"/>
<sequence length="70" mass="8399">MSNMIPIKYNCPISRFWMRVKFLGFNFHVIQDLKESKFTLESVPLHLGIGIHNKLYKFLSYRFPKTRHPS</sequence>